<feature type="region of interest" description="Disordered" evidence="1">
    <location>
        <begin position="164"/>
        <end position="208"/>
    </location>
</feature>
<dbReference type="AlphaFoldDB" id="A0AA40K8A7"/>
<dbReference type="Pfam" id="PF04433">
    <property type="entry name" value="SWIRM"/>
    <property type="match status" value="1"/>
</dbReference>
<evidence type="ECO:0000313" key="4">
    <source>
        <dbReference type="Proteomes" id="UP001172155"/>
    </source>
</evidence>
<reference evidence="3" key="1">
    <citation type="submission" date="2023-06" db="EMBL/GenBank/DDBJ databases">
        <title>Genome-scale phylogeny and comparative genomics of the fungal order Sordariales.</title>
        <authorList>
            <consortium name="Lawrence Berkeley National Laboratory"/>
            <person name="Hensen N."/>
            <person name="Bonometti L."/>
            <person name="Westerberg I."/>
            <person name="Brannstrom I.O."/>
            <person name="Guillou S."/>
            <person name="Cros-Aarteil S."/>
            <person name="Calhoun S."/>
            <person name="Haridas S."/>
            <person name="Kuo A."/>
            <person name="Mondo S."/>
            <person name="Pangilinan J."/>
            <person name="Riley R."/>
            <person name="LaButti K."/>
            <person name="Andreopoulos B."/>
            <person name="Lipzen A."/>
            <person name="Chen C."/>
            <person name="Yanf M."/>
            <person name="Daum C."/>
            <person name="Ng V."/>
            <person name="Clum A."/>
            <person name="Steindorff A."/>
            <person name="Ohm R."/>
            <person name="Martin F."/>
            <person name="Silar P."/>
            <person name="Natvig D."/>
            <person name="Lalanne C."/>
            <person name="Gautier V."/>
            <person name="Ament-velasquez S.L."/>
            <person name="Kruys A."/>
            <person name="Hutchinson M.I."/>
            <person name="Powell A.J."/>
            <person name="Barry K."/>
            <person name="Miller A.N."/>
            <person name="Grigoriev I.V."/>
            <person name="Debuchy R."/>
            <person name="Gladieux P."/>
            <person name="Thoren M.H."/>
            <person name="Johannesson H."/>
        </authorList>
    </citation>
    <scope>NUCLEOTIDE SEQUENCE</scope>
    <source>
        <strain evidence="3">SMH3187-1</strain>
    </source>
</reference>
<evidence type="ECO:0000313" key="3">
    <source>
        <dbReference type="EMBL" id="KAK0749087.1"/>
    </source>
</evidence>
<dbReference type="GO" id="GO:0003677">
    <property type="term" value="F:DNA binding"/>
    <property type="evidence" value="ECO:0007669"/>
    <property type="project" value="UniProtKB-KW"/>
</dbReference>
<gene>
    <name evidence="3" type="ORF">B0T18DRAFT_322449</name>
</gene>
<comment type="caution">
    <text evidence="3">The sequence shown here is derived from an EMBL/GenBank/DDBJ whole genome shotgun (WGS) entry which is preliminary data.</text>
</comment>
<dbReference type="Gene3D" id="1.10.10.10">
    <property type="entry name" value="Winged helix-like DNA-binding domain superfamily/Winged helix DNA-binding domain"/>
    <property type="match status" value="1"/>
</dbReference>
<feature type="compositionally biased region" description="Polar residues" evidence="1">
    <location>
        <begin position="176"/>
        <end position="189"/>
    </location>
</feature>
<name>A0AA40K8A7_9PEZI</name>
<sequence>MSSSHLDLQDPPLYPPESNSATGSTKPLFIHPAVESFGTIHAAAAKRLVDQHIASRPAHLFRGATPPKPEEYELALYFKSNCFGILAQNPGAYLRKERELLRADRKPMGMSRPLHRLPPILPASRMSAQKQAAQVPRLAPMTAGTRIQKPKSSTIKVQVPRPIRATPATSRPAHRISSTPEPRTRTVPSTREDKDFNALPDRCPPLSSLPVKPNSVKVDWKGAPLDLSKDPHAHLLHPDELAWAASLRLDCATYLTSKRRIFIRRLECAKIHKEFRKTDAQQACKIDVNKASKLWGVYNKVGWLEQKWMAGYL</sequence>
<accession>A0AA40K8A7</accession>
<dbReference type="GO" id="GO:0010468">
    <property type="term" value="P:regulation of gene expression"/>
    <property type="evidence" value="ECO:0007669"/>
    <property type="project" value="UniProtKB-ARBA"/>
</dbReference>
<keyword evidence="3" id="KW-0371">Homeobox</keyword>
<keyword evidence="3" id="KW-0238">DNA-binding</keyword>
<feature type="domain" description="SWIRM" evidence="2">
    <location>
        <begin position="233"/>
        <end position="304"/>
    </location>
</feature>
<organism evidence="3 4">
    <name type="scientific">Schizothecium vesticola</name>
    <dbReference type="NCBI Taxonomy" id="314040"/>
    <lineage>
        <taxon>Eukaryota</taxon>
        <taxon>Fungi</taxon>
        <taxon>Dikarya</taxon>
        <taxon>Ascomycota</taxon>
        <taxon>Pezizomycotina</taxon>
        <taxon>Sordariomycetes</taxon>
        <taxon>Sordariomycetidae</taxon>
        <taxon>Sordariales</taxon>
        <taxon>Schizotheciaceae</taxon>
        <taxon>Schizothecium</taxon>
    </lineage>
</organism>
<keyword evidence="4" id="KW-1185">Reference proteome</keyword>
<evidence type="ECO:0000256" key="1">
    <source>
        <dbReference type="SAM" id="MobiDB-lite"/>
    </source>
</evidence>
<dbReference type="InterPro" id="IPR009057">
    <property type="entry name" value="Homeodomain-like_sf"/>
</dbReference>
<protein>
    <submittedName>
        <fullName evidence="3">Homeodomain-like protein</fullName>
    </submittedName>
</protein>
<evidence type="ECO:0000259" key="2">
    <source>
        <dbReference type="Pfam" id="PF04433"/>
    </source>
</evidence>
<dbReference type="InterPro" id="IPR036388">
    <property type="entry name" value="WH-like_DNA-bd_sf"/>
</dbReference>
<dbReference type="SUPFAM" id="SSF46689">
    <property type="entry name" value="Homeodomain-like"/>
    <property type="match status" value="1"/>
</dbReference>
<dbReference type="Proteomes" id="UP001172155">
    <property type="component" value="Unassembled WGS sequence"/>
</dbReference>
<dbReference type="EMBL" id="JAUKUD010000003">
    <property type="protein sequence ID" value="KAK0749087.1"/>
    <property type="molecule type" value="Genomic_DNA"/>
</dbReference>
<dbReference type="InterPro" id="IPR007526">
    <property type="entry name" value="SWIRM"/>
</dbReference>
<feature type="region of interest" description="Disordered" evidence="1">
    <location>
        <begin position="1"/>
        <end position="26"/>
    </location>
</feature>
<proteinExistence type="predicted"/>
<dbReference type="FunFam" id="1.10.10.10:FF:000087">
    <property type="entry name" value="Transcriptional adapter 2"/>
    <property type="match status" value="1"/>
</dbReference>